<gene>
    <name evidence="1" type="ORF">Nkreftii_000851</name>
</gene>
<reference evidence="1 2" key="1">
    <citation type="journal article" date="2020" name="ISME J.">
        <title>Enrichment and physiological characterization of a novel comammox Nitrospira indicates ammonium inhibition of complete nitrification.</title>
        <authorList>
            <person name="Sakoula D."/>
            <person name="Koch H."/>
            <person name="Frank J."/>
            <person name="Jetten M.S.M."/>
            <person name="van Kessel M.A.H.J."/>
            <person name="Lucker S."/>
        </authorList>
    </citation>
    <scope>NUCLEOTIDE SEQUENCE [LARGE SCALE GENOMIC DNA]</scope>
    <source>
        <strain evidence="1">Comreactor17</strain>
    </source>
</reference>
<dbReference type="AlphaFoldDB" id="A0A7S8IXI9"/>
<evidence type="ECO:0000313" key="2">
    <source>
        <dbReference type="Proteomes" id="UP000593737"/>
    </source>
</evidence>
<name>A0A7S8IXI9_9BACT</name>
<protein>
    <submittedName>
        <fullName evidence="1">Uncharacterized protein</fullName>
    </submittedName>
</protein>
<dbReference type="EMBL" id="CP047423">
    <property type="protein sequence ID" value="QPD03077.1"/>
    <property type="molecule type" value="Genomic_DNA"/>
</dbReference>
<sequence length="273" mass="31837">MSKERVLITVKTYPTLSRKYGEMVCTAGIRADGSWVRLYPVPFRRLEEEDQYAKFDWIEAELVKSGSDSRPETYRLVDPKDMRRVGHLGTDKNWRERRQLLLKSAGVYHRLQPLLDGAKANTLSLAVFKPARILDFTWEECERDWDTAKVALMHQAALQGNLFEDEAWRETFQLMPKLPYNFSYRFADVDGRESELQVLDWETGQLFLNCLKSTSNSETAALKKVRQKYLHEFSGRDLHFFLGTLKQFHGFSPNPWVIIGVFPIPHETQMDLL</sequence>
<organism evidence="1 2">
    <name type="scientific">Candidatus Nitrospira kreftii</name>
    <dbReference type="NCBI Taxonomy" id="2652173"/>
    <lineage>
        <taxon>Bacteria</taxon>
        <taxon>Pseudomonadati</taxon>
        <taxon>Nitrospirota</taxon>
        <taxon>Nitrospiria</taxon>
        <taxon>Nitrospirales</taxon>
        <taxon>Nitrospiraceae</taxon>
        <taxon>Nitrospira</taxon>
    </lineage>
</organism>
<accession>A0A7S8IXI9</accession>
<dbReference type="KEGG" id="nkf:Nkreftii_000851"/>
<proteinExistence type="predicted"/>
<evidence type="ECO:0000313" key="1">
    <source>
        <dbReference type="EMBL" id="QPD03077.1"/>
    </source>
</evidence>
<dbReference type="Proteomes" id="UP000593737">
    <property type="component" value="Chromosome"/>
</dbReference>